<reference evidence="6 7" key="1">
    <citation type="submission" date="2016-06" db="EMBL/GenBank/DDBJ databases">
        <title>The Draft Genome Sequence and Annotation of the Desert Woodrat Neotoma lepida.</title>
        <authorList>
            <person name="Campbell M."/>
            <person name="Oakeson K.F."/>
            <person name="Yandell M."/>
            <person name="Halpert J.R."/>
            <person name="Dearing D."/>
        </authorList>
    </citation>
    <scope>NUCLEOTIDE SEQUENCE [LARGE SCALE GENOMIC DNA]</scope>
    <source>
        <strain evidence="6">417</strain>
        <tissue evidence="6">Liver</tissue>
    </source>
</reference>
<keyword evidence="2" id="KW-0378">Hydrolase</keyword>
<dbReference type="GO" id="GO:0000175">
    <property type="term" value="F:3'-5'-RNA exonuclease activity"/>
    <property type="evidence" value="ECO:0007669"/>
    <property type="project" value="TreeGrafter"/>
</dbReference>
<dbReference type="OrthoDB" id="372421at2759"/>
<name>A0A1A6GNX4_NEOLE</name>
<evidence type="ECO:0000259" key="5">
    <source>
        <dbReference type="SMART" id="SM00670"/>
    </source>
</evidence>
<keyword evidence="1" id="KW-0540">Nuclease</keyword>
<dbReference type="EMBL" id="LZPO01076312">
    <property type="protein sequence ID" value="OBS67993.1"/>
    <property type="molecule type" value="Genomic_DNA"/>
</dbReference>
<dbReference type="InterPro" id="IPR033771">
    <property type="entry name" value="Rrp44_CSD1"/>
</dbReference>
<evidence type="ECO:0000256" key="2">
    <source>
        <dbReference type="ARBA" id="ARBA00022801"/>
    </source>
</evidence>
<dbReference type="GO" id="GO:0000177">
    <property type="term" value="C:cytoplasmic exosome (RNase complex)"/>
    <property type="evidence" value="ECO:0007669"/>
    <property type="project" value="TreeGrafter"/>
</dbReference>
<dbReference type="SUPFAM" id="SSF88723">
    <property type="entry name" value="PIN domain-like"/>
    <property type="match status" value="1"/>
</dbReference>
<feature type="domain" description="PIN" evidence="5">
    <location>
        <begin position="64"/>
        <end position="182"/>
    </location>
</feature>
<dbReference type="AlphaFoldDB" id="A0A1A6GNX4"/>
<gene>
    <name evidence="6" type="ORF">A6R68_03468</name>
</gene>
<evidence type="ECO:0000313" key="7">
    <source>
        <dbReference type="Proteomes" id="UP000092124"/>
    </source>
</evidence>
<evidence type="ECO:0000256" key="1">
    <source>
        <dbReference type="ARBA" id="ARBA00022722"/>
    </source>
</evidence>
<dbReference type="Pfam" id="PF17216">
    <property type="entry name" value="Rrp44_CSD1"/>
    <property type="match status" value="1"/>
</dbReference>
<dbReference type="Proteomes" id="UP000092124">
    <property type="component" value="Unassembled WGS sequence"/>
</dbReference>
<evidence type="ECO:0000256" key="4">
    <source>
        <dbReference type="ARBA" id="ARBA00022884"/>
    </source>
</evidence>
<keyword evidence="7" id="KW-1185">Reference proteome</keyword>
<dbReference type="InterPro" id="IPR029060">
    <property type="entry name" value="PIN-like_dom_sf"/>
</dbReference>
<dbReference type="PANTHER" id="PTHR23355">
    <property type="entry name" value="RIBONUCLEASE"/>
    <property type="match status" value="1"/>
</dbReference>
<dbReference type="CDD" id="cd09862">
    <property type="entry name" value="PIN_Rrp44-like"/>
    <property type="match status" value="1"/>
</dbReference>
<dbReference type="InterPro" id="IPR012340">
    <property type="entry name" value="NA-bd_OB-fold"/>
</dbReference>
<keyword evidence="3" id="KW-0269">Exonuclease</keyword>
<dbReference type="InterPro" id="IPR050180">
    <property type="entry name" value="RNR_Ribonuclease"/>
</dbReference>
<proteinExistence type="predicted"/>
<feature type="non-terminal residue" evidence="6">
    <location>
        <position position="403"/>
    </location>
</feature>
<evidence type="ECO:0000256" key="3">
    <source>
        <dbReference type="ARBA" id="ARBA00022839"/>
    </source>
</evidence>
<dbReference type="GO" id="GO:0000176">
    <property type="term" value="C:nuclear exosome (RNase complex)"/>
    <property type="evidence" value="ECO:0007669"/>
    <property type="project" value="TreeGrafter"/>
</dbReference>
<dbReference type="SMART" id="SM00670">
    <property type="entry name" value="PINc"/>
    <property type="match status" value="1"/>
</dbReference>
<dbReference type="FunFam" id="3.40.50.1010:FF:000010">
    <property type="entry name" value="Exosome complex exonuclease DIS3"/>
    <property type="match status" value="1"/>
</dbReference>
<sequence length="403" mass="45590">MLKSKTFLKKTRAGGVVKIVREHYLRDDIGCGAPACAACDGAHAGPALESQPRDQASSLCPWPHYLLPDTNVLLHQIDVLEDPAIRNVIVLQTVLQEVRNRSAPIYKRIRDVTNNQEKHFYTFTNEHHKETYIEQEQGENANDRNDRAIRVAAKWYNEHLKKMSAENQLQVILITNDKKNKEKAVEEGIPAFTCEEYVKSLTANPELIDRLACLSEEMILIQGLKHLNRAIHEDIVAVELLPKSQWVAPSSVVLHDEGQNEDDVEKDEERELMGHFVKNLGDVGEKETETEVLLLEHDVPHQPFSQAVLSFLPKMPWSITEKDMKNREDLRHLCVCSVDPPGCTDIDDALHCRELSSGNLEASLTYAEAQMRIDSAAMNDDITTSLRGLNKLAKILKKGRIEK</sequence>
<dbReference type="Gene3D" id="3.40.50.1010">
    <property type="entry name" value="5'-nuclease"/>
    <property type="match status" value="1"/>
</dbReference>
<dbReference type="Pfam" id="PF13638">
    <property type="entry name" value="PIN_4"/>
    <property type="match status" value="1"/>
</dbReference>
<dbReference type="GO" id="GO:0004519">
    <property type="term" value="F:endonuclease activity"/>
    <property type="evidence" value="ECO:0007669"/>
    <property type="project" value="TreeGrafter"/>
</dbReference>
<dbReference type="SUPFAM" id="SSF50249">
    <property type="entry name" value="Nucleic acid-binding proteins"/>
    <property type="match status" value="2"/>
</dbReference>
<dbReference type="Pfam" id="PF17849">
    <property type="entry name" value="OB_Dis3"/>
    <property type="match status" value="1"/>
</dbReference>
<dbReference type="GO" id="GO:0003723">
    <property type="term" value="F:RNA binding"/>
    <property type="evidence" value="ECO:0007669"/>
    <property type="project" value="UniProtKB-KW"/>
</dbReference>
<dbReference type="InterPro" id="IPR041505">
    <property type="entry name" value="Dis3_CSD2"/>
</dbReference>
<dbReference type="InterPro" id="IPR002716">
    <property type="entry name" value="PIN_dom"/>
</dbReference>
<keyword evidence="4" id="KW-0694">RNA-binding</keyword>
<dbReference type="STRING" id="56216.A0A1A6GNX4"/>
<dbReference type="GO" id="GO:0016075">
    <property type="term" value="P:rRNA catabolic process"/>
    <property type="evidence" value="ECO:0007669"/>
    <property type="project" value="TreeGrafter"/>
</dbReference>
<protein>
    <recommendedName>
        <fullName evidence="5">PIN domain-containing protein</fullName>
    </recommendedName>
</protein>
<evidence type="ECO:0000313" key="6">
    <source>
        <dbReference type="EMBL" id="OBS67993.1"/>
    </source>
</evidence>
<accession>A0A1A6GNX4</accession>
<organism evidence="6 7">
    <name type="scientific">Neotoma lepida</name>
    <name type="common">Desert woodrat</name>
    <dbReference type="NCBI Taxonomy" id="56216"/>
    <lineage>
        <taxon>Eukaryota</taxon>
        <taxon>Metazoa</taxon>
        <taxon>Chordata</taxon>
        <taxon>Craniata</taxon>
        <taxon>Vertebrata</taxon>
        <taxon>Euteleostomi</taxon>
        <taxon>Mammalia</taxon>
        <taxon>Eutheria</taxon>
        <taxon>Euarchontoglires</taxon>
        <taxon>Glires</taxon>
        <taxon>Rodentia</taxon>
        <taxon>Myomorpha</taxon>
        <taxon>Muroidea</taxon>
        <taxon>Cricetidae</taxon>
        <taxon>Neotominae</taxon>
        <taxon>Neotoma</taxon>
    </lineage>
</organism>
<dbReference type="GO" id="GO:0071031">
    <property type="term" value="P:nuclear mRNA surveillance of mRNA 3'-end processing"/>
    <property type="evidence" value="ECO:0007669"/>
    <property type="project" value="TreeGrafter"/>
</dbReference>
<dbReference type="PANTHER" id="PTHR23355:SF35">
    <property type="entry name" value="EXOSOME COMPLEX EXONUCLEASE RRP44"/>
    <property type="match status" value="1"/>
</dbReference>
<comment type="caution">
    <text evidence="6">The sequence shown here is derived from an EMBL/GenBank/DDBJ whole genome shotgun (WGS) entry which is preliminary data.</text>
</comment>